<dbReference type="CDD" id="cd03143">
    <property type="entry name" value="A4_beta-galactosidase_middle_domain"/>
    <property type="match status" value="1"/>
</dbReference>
<dbReference type="SUPFAM" id="SSF51445">
    <property type="entry name" value="(Trans)glycosidases"/>
    <property type="match status" value="1"/>
</dbReference>
<dbReference type="GO" id="GO:0009341">
    <property type="term" value="C:beta-galactosidase complex"/>
    <property type="evidence" value="ECO:0007669"/>
    <property type="project" value="InterPro"/>
</dbReference>
<dbReference type="GO" id="GO:0004565">
    <property type="term" value="F:beta-galactosidase activity"/>
    <property type="evidence" value="ECO:0007669"/>
    <property type="project" value="InterPro"/>
</dbReference>
<proteinExistence type="predicted"/>
<sequence length="1130" mass="122899">MMGYMKAILVLPFSCLFATVSAMAWTGGTNEADWIQLTNEVAASRAQLTNLMGQADAAGLNTDYAYVSQVVIDRFQIYATYDYEHPEEVHEAFTNVWWNNKVPDPDFPINLPFDEMQSCLEVSSNAIAELQAQLATNRVLQAPVDFTTGTMAFGAGSCLRNGEPVFPSDFTWMPDDEDLLVAFGRMGGTYYALSDMSDSNTVKASAISSDSESLAGQTARNLAFGQYFIGHKAAGWMKEEYPEIEDGGRNFVTYDTDSPLIRAWFTQLFGQYIPPVCAAQGDQPRMHLLANEPNFATREGGWLAENGVSANTMDGYEEWISEKYATISNLNATYGTSYADFHAARNGMTLPIPVSLQGRPAWYDWCRFNMDRVNDFFQFLKDGAQGNDPDGAPATIKILGGQLANSWRDDGMDMEFLANLMDVTGADLHVVPAGATVIQSKLDMEWATDYALDWREQSMMLDFYKSLHPDKPYYDSEWHGFATGKWRHFSMDRDYVRSSLWLGFSHGMNGIQSWVWGRKNTGSFLDVNSDFIGDILTQPTALDAYGRVMKELNAHAGSVTALAKQERHFMVYYCGEAAIQDLTYVDGIEEVYEALKLLNLRVGFATPSTIGSLATSQAVVVPPTAFISDASHDALVAFEQSGGHVVLVNGASASFGTNELGFAVSGNTNLAPYAEVAFGDPSAMADDLGAALAPLKPAVPVLATVTGGASQPAYGVFVNQVQEPGSGETTLVLINVHKEPRTVALSLASGMGADYRNLVTGQLVPDTHALQPYDVLLLRTENSAPRVAGTIVQWGEPGGDDGIVTNGQDFSNLYNTYNVGNVASPLQGPDYYPVSAGRSPVFNHAANKAYNVKRIGDGGAEGDYINTAKNDADYSAMVVWENFIANHGTLESLEIETRVSNATDTPSQFRWLIQKGGTAWYASAQIDTTGSYVSYSNNAPETVDWYHFTPFVGGTASVGAKASIDLSDISAVGYHATFQQPGTVAYRASQTRYFKATASSAVAASGWDGFVSRYGLSGVSTHDQDGDGKSDLYEYALGGNPTNPADQGTAPFIEYHPGNTVGCFNLEVDSPVPGITYWPEWTDNLVTGSWSSAWNLETNHPAIPGYTQAERRLDGGTNNHLFFRLSITQP</sequence>
<evidence type="ECO:0000313" key="5">
    <source>
        <dbReference type="EMBL" id="VGO17434.1"/>
    </source>
</evidence>
<evidence type="ECO:0000259" key="4">
    <source>
        <dbReference type="Pfam" id="PF02449"/>
    </source>
</evidence>
<evidence type="ECO:0000256" key="3">
    <source>
        <dbReference type="SAM" id="SignalP"/>
    </source>
</evidence>
<dbReference type="EMBL" id="CAAHFG010000004">
    <property type="protein sequence ID" value="VGO17434.1"/>
    <property type="molecule type" value="Genomic_DNA"/>
</dbReference>
<dbReference type="InterPro" id="IPR029062">
    <property type="entry name" value="Class_I_gatase-like"/>
</dbReference>
<keyword evidence="1" id="KW-0378">Hydrolase</keyword>
<reference evidence="5 6" key="1">
    <citation type="submission" date="2019-04" db="EMBL/GenBank/DDBJ databases">
        <authorList>
            <person name="Van Vliet M D."/>
        </authorList>
    </citation>
    <scope>NUCLEOTIDE SEQUENCE [LARGE SCALE GENOMIC DNA]</scope>
    <source>
        <strain evidence="5 6">F1</strain>
    </source>
</reference>
<dbReference type="GO" id="GO:0005975">
    <property type="term" value="P:carbohydrate metabolic process"/>
    <property type="evidence" value="ECO:0007669"/>
    <property type="project" value="InterPro"/>
</dbReference>
<accession>A0A6C2UDI1</accession>
<protein>
    <recommendedName>
        <fullName evidence="4">Glycoside hydrolase family 42 N-terminal domain-containing protein</fullName>
    </recommendedName>
</protein>
<dbReference type="AlphaFoldDB" id="A0A6C2UDI1"/>
<evidence type="ECO:0000313" key="6">
    <source>
        <dbReference type="Proteomes" id="UP000366872"/>
    </source>
</evidence>
<evidence type="ECO:0000256" key="1">
    <source>
        <dbReference type="ARBA" id="ARBA00022801"/>
    </source>
</evidence>
<dbReference type="Pfam" id="PF02449">
    <property type="entry name" value="Glyco_hydro_42"/>
    <property type="match status" value="1"/>
</dbReference>
<feature type="domain" description="Glycoside hydrolase family 42 N-terminal" evidence="4">
    <location>
        <begin position="309"/>
        <end position="522"/>
    </location>
</feature>
<dbReference type="InterPro" id="IPR017853">
    <property type="entry name" value="GH"/>
</dbReference>
<dbReference type="Gene3D" id="3.40.50.880">
    <property type="match status" value="1"/>
</dbReference>
<evidence type="ECO:0000256" key="2">
    <source>
        <dbReference type="ARBA" id="ARBA00023295"/>
    </source>
</evidence>
<keyword evidence="2" id="KW-0326">Glycosidase</keyword>
<dbReference type="Proteomes" id="UP000366872">
    <property type="component" value="Unassembled WGS sequence"/>
</dbReference>
<keyword evidence="3" id="KW-0732">Signal</keyword>
<dbReference type="Gene3D" id="3.20.20.80">
    <property type="entry name" value="Glycosidases"/>
    <property type="match status" value="1"/>
</dbReference>
<organism evidence="5 6">
    <name type="scientific">Pontiella desulfatans</name>
    <dbReference type="NCBI Taxonomy" id="2750659"/>
    <lineage>
        <taxon>Bacteria</taxon>
        <taxon>Pseudomonadati</taxon>
        <taxon>Kiritimatiellota</taxon>
        <taxon>Kiritimatiellia</taxon>
        <taxon>Kiritimatiellales</taxon>
        <taxon>Pontiellaceae</taxon>
        <taxon>Pontiella</taxon>
    </lineage>
</organism>
<dbReference type="InterPro" id="IPR013529">
    <property type="entry name" value="Glyco_hydro_42_N"/>
</dbReference>
<keyword evidence="6" id="KW-1185">Reference proteome</keyword>
<feature type="chain" id="PRO_5025475927" description="Glycoside hydrolase family 42 N-terminal domain-containing protein" evidence="3">
    <location>
        <begin position="25"/>
        <end position="1130"/>
    </location>
</feature>
<feature type="signal peptide" evidence="3">
    <location>
        <begin position="1"/>
        <end position="24"/>
    </location>
</feature>
<gene>
    <name evidence="5" type="ORF">PDESU_06030</name>
</gene>
<name>A0A6C2UDI1_PONDE</name>